<accession>A0A375CE23</accession>
<dbReference type="Proteomes" id="UP000256780">
    <property type="component" value="Chromosome CBM2587_b"/>
</dbReference>
<dbReference type="EMBL" id="OFSQ01000038">
    <property type="protein sequence ID" value="SOY68122.1"/>
    <property type="molecule type" value="Genomic_DNA"/>
</dbReference>
<evidence type="ECO:0000313" key="1">
    <source>
        <dbReference type="EMBL" id="SOY68122.1"/>
    </source>
</evidence>
<sequence length="58" mass="6315">MREHASCRHRRTWYGVPGSAVKAPMPAAARGGRHAVLKAYNQLQGRSAGACIRPFITP</sequence>
<proteinExistence type="predicted"/>
<comment type="caution">
    <text evidence="1">The sequence shown here is derived from an EMBL/GenBank/DDBJ whole genome shotgun (WGS) entry which is preliminary data.</text>
</comment>
<name>A0A375CE23_9BURK</name>
<organism evidence="1">
    <name type="scientific">Cupriavidus taiwanensis</name>
    <dbReference type="NCBI Taxonomy" id="164546"/>
    <lineage>
        <taxon>Bacteria</taxon>
        <taxon>Pseudomonadati</taxon>
        <taxon>Pseudomonadota</taxon>
        <taxon>Betaproteobacteria</taxon>
        <taxon>Burkholderiales</taxon>
        <taxon>Burkholderiaceae</taxon>
        <taxon>Cupriavidus</taxon>
    </lineage>
</organism>
<protein>
    <submittedName>
        <fullName evidence="1">Uncharacterized protein</fullName>
    </submittedName>
</protein>
<gene>
    <name evidence="1" type="ORF">CBM2587_B90558</name>
</gene>
<dbReference type="AlphaFoldDB" id="A0A375CE23"/>
<reference evidence="1" key="1">
    <citation type="submission" date="2018-01" db="EMBL/GenBank/DDBJ databases">
        <authorList>
            <person name="Clerissi C."/>
        </authorList>
    </citation>
    <scope>NUCLEOTIDE SEQUENCE</scope>
    <source>
        <strain evidence="1">Cupriavidus sp. LMG 19464</strain>
    </source>
</reference>